<dbReference type="PANTHER" id="PTHR23259:SF70">
    <property type="entry name" value="ACCESSORY GLAND PROTEIN ACP62F-RELATED"/>
    <property type="match status" value="1"/>
</dbReference>
<feature type="domain" description="TIL" evidence="4">
    <location>
        <begin position="170"/>
        <end position="224"/>
    </location>
</feature>
<reference evidence="7" key="1">
    <citation type="submission" date="2017-02" db="UniProtKB">
        <authorList>
            <consortium name="WormBaseParasite"/>
        </authorList>
    </citation>
    <scope>IDENTIFICATION</scope>
</reference>
<dbReference type="OrthoDB" id="5912264at2759"/>
<feature type="domain" description="TIL" evidence="4">
    <location>
        <begin position="4"/>
        <end position="58"/>
    </location>
</feature>
<evidence type="ECO:0000313" key="6">
    <source>
        <dbReference type="Proteomes" id="UP000267096"/>
    </source>
</evidence>
<dbReference type="InterPro" id="IPR036084">
    <property type="entry name" value="Ser_inhib-like_sf"/>
</dbReference>
<dbReference type="Gene3D" id="2.10.25.10">
    <property type="entry name" value="Laminin"/>
    <property type="match status" value="3"/>
</dbReference>
<feature type="domain" description="TIL" evidence="4">
    <location>
        <begin position="72"/>
        <end position="124"/>
    </location>
</feature>
<keyword evidence="2" id="KW-0722">Serine protease inhibitor</keyword>
<evidence type="ECO:0000256" key="2">
    <source>
        <dbReference type="ARBA" id="ARBA00022900"/>
    </source>
</evidence>
<accession>A0A0M3IYJ6</accession>
<keyword evidence="6" id="KW-1185">Reference proteome</keyword>
<evidence type="ECO:0000313" key="7">
    <source>
        <dbReference type="WBParaSite" id="ASIM_0000031801-mRNA-1"/>
    </source>
</evidence>
<dbReference type="SUPFAM" id="SSF57567">
    <property type="entry name" value="Serine protease inhibitors"/>
    <property type="match status" value="3"/>
</dbReference>
<organism evidence="7">
    <name type="scientific">Anisakis simplex</name>
    <name type="common">Herring worm</name>
    <dbReference type="NCBI Taxonomy" id="6269"/>
    <lineage>
        <taxon>Eukaryota</taxon>
        <taxon>Metazoa</taxon>
        <taxon>Ecdysozoa</taxon>
        <taxon>Nematoda</taxon>
        <taxon>Chromadorea</taxon>
        <taxon>Rhabditida</taxon>
        <taxon>Spirurina</taxon>
        <taxon>Ascaridomorpha</taxon>
        <taxon>Ascaridoidea</taxon>
        <taxon>Anisakidae</taxon>
        <taxon>Anisakis</taxon>
        <taxon>Anisakis simplex complex</taxon>
    </lineage>
</organism>
<keyword evidence="1" id="KW-0646">Protease inhibitor</keyword>
<dbReference type="InterPro" id="IPR051368">
    <property type="entry name" value="SerProtInhib-TIL_Domain"/>
</dbReference>
<dbReference type="InterPro" id="IPR002919">
    <property type="entry name" value="TIL_dom"/>
</dbReference>
<dbReference type="WBParaSite" id="ASIM_0000031801-mRNA-1">
    <property type="protein sequence ID" value="ASIM_0000031801-mRNA-1"/>
    <property type="gene ID" value="ASIM_0000031801"/>
</dbReference>
<dbReference type="Proteomes" id="UP000267096">
    <property type="component" value="Unassembled WGS sequence"/>
</dbReference>
<sequence length="232" mass="25622">SALCGPNQQFSACGPSCPRTCGRDEPEIYTKSCVQGCFCKDGYILDRENGECIPETQCKQQHNLCCFFIAQCGPNGQFKVCGTTCPRICGRDEPELCTLNCVQGCFCNDGYILDREDGVCIPETQSEAPRANFPMADYQKTKLMKMNCWGEPSISPWEEHNSGCIFTAECGPNEQFNMCGTACPRICGRNKPENCTAHCVQGCFCKNGYVLDRENGRCISEKECSTTDIGSF</sequence>
<evidence type="ECO:0000256" key="1">
    <source>
        <dbReference type="ARBA" id="ARBA00022690"/>
    </source>
</evidence>
<dbReference type="GO" id="GO:0004867">
    <property type="term" value="F:serine-type endopeptidase inhibitor activity"/>
    <property type="evidence" value="ECO:0007669"/>
    <property type="project" value="UniProtKB-KW"/>
</dbReference>
<evidence type="ECO:0000313" key="5">
    <source>
        <dbReference type="EMBL" id="VDK17498.1"/>
    </source>
</evidence>
<name>A0A0M3IYJ6_ANISI</name>
<dbReference type="CDD" id="cd19941">
    <property type="entry name" value="TIL"/>
    <property type="match status" value="3"/>
</dbReference>
<keyword evidence="3" id="KW-1015">Disulfide bond</keyword>
<dbReference type="EMBL" id="UYRR01000101">
    <property type="protein sequence ID" value="VDK17498.1"/>
    <property type="molecule type" value="Genomic_DNA"/>
</dbReference>
<evidence type="ECO:0000259" key="4">
    <source>
        <dbReference type="Pfam" id="PF01826"/>
    </source>
</evidence>
<dbReference type="PANTHER" id="PTHR23259">
    <property type="entry name" value="RIDDLE"/>
    <property type="match status" value="1"/>
</dbReference>
<gene>
    <name evidence="5" type="ORF">ASIM_LOCUS229</name>
</gene>
<dbReference type="AlphaFoldDB" id="A0A0M3IYJ6"/>
<dbReference type="Pfam" id="PF01826">
    <property type="entry name" value="TIL"/>
    <property type="match status" value="3"/>
</dbReference>
<reference evidence="5 6" key="2">
    <citation type="submission" date="2018-11" db="EMBL/GenBank/DDBJ databases">
        <authorList>
            <consortium name="Pathogen Informatics"/>
        </authorList>
    </citation>
    <scope>NUCLEOTIDE SEQUENCE [LARGE SCALE GENOMIC DNA]</scope>
</reference>
<evidence type="ECO:0000256" key="3">
    <source>
        <dbReference type="ARBA" id="ARBA00023157"/>
    </source>
</evidence>
<proteinExistence type="predicted"/>
<protein>
    <submittedName>
        <fullName evidence="7">TIL domain-containing protein</fullName>
    </submittedName>
</protein>